<gene>
    <name evidence="1" type="ORF">IAC85_01070</name>
</gene>
<sequence>MENNVAIVQDLFRKTKVSIDNLNTKFRYPENIGHLLHLIIPAFILKYGLSAEHKILRIFESVPILIRDEHNEREQAFYTSMPRLQDGHIVTDKVIVLQNYQNIPLMSLLDNLVHEYNHAVNSFENEIMDQGDTFTLRTGICHIHYNKKTMQVIRKDDDYILEEIINTKQTEEIIDIIHSFRTIPLSNTIAATLYAIDSSISGSYTSNAYGLQSYLCKELMKNRTFLATFSSLRFSGNIDDMDSWFDQIIGKKGSYKRFIAILIRMIKLEQEYEKTVFFKKMKLNQIRSLYQEAMQMIEVFNANCNYK</sequence>
<reference evidence="1" key="1">
    <citation type="submission" date="2020-10" db="EMBL/GenBank/DDBJ databases">
        <authorList>
            <person name="Gilroy R."/>
        </authorList>
    </citation>
    <scope>NUCLEOTIDE SEQUENCE</scope>
    <source>
        <strain evidence="1">CHK165-10780</strain>
    </source>
</reference>
<organism evidence="1 2">
    <name type="scientific">Candidatus Faecenecus gallistercoris</name>
    <dbReference type="NCBI Taxonomy" id="2840793"/>
    <lineage>
        <taxon>Bacteria</taxon>
        <taxon>Bacillati</taxon>
        <taxon>Bacillota</taxon>
        <taxon>Bacillota incertae sedis</taxon>
        <taxon>Candidatus Faecenecus</taxon>
    </lineage>
</organism>
<name>A0A9D1CK00_9FIRM</name>
<accession>A0A9D1CK00</accession>
<evidence type="ECO:0000313" key="2">
    <source>
        <dbReference type="Proteomes" id="UP000886725"/>
    </source>
</evidence>
<reference evidence="1" key="2">
    <citation type="journal article" date="2021" name="PeerJ">
        <title>Extensive microbial diversity within the chicken gut microbiome revealed by metagenomics and culture.</title>
        <authorList>
            <person name="Gilroy R."/>
            <person name="Ravi A."/>
            <person name="Getino M."/>
            <person name="Pursley I."/>
            <person name="Horton D.L."/>
            <person name="Alikhan N.F."/>
            <person name="Baker D."/>
            <person name="Gharbi K."/>
            <person name="Hall N."/>
            <person name="Watson M."/>
            <person name="Adriaenssens E.M."/>
            <person name="Foster-Nyarko E."/>
            <person name="Jarju S."/>
            <person name="Secka A."/>
            <person name="Antonio M."/>
            <person name="Oren A."/>
            <person name="Chaudhuri R.R."/>
            <person name="La Ragione R."/>
            <person name="Hildebrand F."/>
            <person name="Pallen M.J."/>
        </authorList>
    </citation>
    <scope>NUCLEOTIDE SEQUENCE</scope>
    <source>
        <strain evidence="1">CHK165-10780</strain>
    </source>
</reference>
<proteinExistence type="predicted"/>
<comment type="caution">
    <text evidence="1">The sequence shown here is derived from an EMBL/GenBank/DDBJ whole genome shotgun (WGS) entry which is preliminary data.</text>
</comment>
<protein>
    <submittedName>
        <fullName evidence="1">Uncharacterized protein</fullName>
    </submittedName>
</protein>
<dbReference type="Proteomes" id="UP000886725">
    <property type="component" value="Unassembled WGS sequence"/>
</dbReference>
<dbReference type="EMBL" id="DVFU01000023">
    <property type="protein sequence ID" value="HIQ64310.1"/>
    <property type="molecule type" value="Genomic_DNA"/>
</dbReference>
<dbReference type="AlphaFoldDB" id="A0A9D1CK00"/>
<evidence type="ECO:0000313" key="1">
    <source>
        <dbReference type="EMBL" id="HIQ64310.1"/>
    </source>
</evidence>